<sequence>TYTQGRLYVLQAPPGDLLQVHRILELEDTDDKEEEAILVTNSILLYKVDMAAKDLVLINDLHDQVLFLGCNQSQYRSADEFPQLKPNCVYFTDDEAYVWKYKNYCRDIGVINLENNKREEILPQLWCSWPNPIWVTPNLARMNWGCTNR</sequence>
<dbReference type="PANTHER" id="PTHR44586:SF14">
    <property type="entry name" value="F-BOX DOMAIN CONTAINING PROTEIN, EXPRESSED"/>
    <property type="match status" value="1"/>
</dbReference>
<evidence type="ECO:0000313" key="3">
    <source>
        <dbReference type="Proteomes" id="UP000015105"/>
    </source>
</evidence>
<dbReference type="PANTHER" id="PTHR44586">
    <property type="entry name" value="F-BOX DOMAIN CONTAINING PROTEIN, EXPRESSED"/>
    <property type="match status" value="1"/>
</dbReference>
<reference evidence="2" key="5">
    <citation type="journal article" date="2021" name="G3 (Bethesda)">
        <title>Aegilops tauschii genome assembly Aet v5.0 features greater sequence contiguity and improved annotation.</title>
        <authorList>
            <person name="Wang L."/>
            <person name="Zhu T."/>
            <person name="Rodriguez J.C."/>
            <person name="Deal K.R."/>
            <person name="Dubcovsky J."/>
            <person name="McGuire P.E."/>
            <person name="Lux T."/>
            <person name="Spannagl M."/>
            <person name="Mayer K.F.X."/>
            <person name="Baldrich P."/>
            <person name="Meyers B.C."/>
            <person name="Huo N."/>
            <person name="Gu Y.Q."/>
            <person name="Zhou H."/>
            <person name="Devos K.M."/>
            <person name="Bennetzen J.L."/>
            <person name="Unver T."/>
            <person name="Budak H."/>
            <person name="Gulick P.J."/>
            <person name="Galiba G."/>
            <person name="Kalapos B."/>
            <person name="Nelson D.R."/>
            <person name="Li P."/>
            <person name="You F.M."/>
            <person name="Luo M.C."/>
            <person name="Dvorak J."/>
        </authorList>
    </citation>
    <scope>NUCLEOTIDE SEQUENCE [LARGE SCALE GENOMIC DNA]</scope>
    <source>
        <strain evidence="2">cv. AL8/78</strain>
    </source>
</reference>
<proteinExistence type="predicted"/>
<dbReference type="Gramene" id="AET2Gv20843400.1">
    <property type="protein sequence ID" value="AET2Gv20843400.1"/>
    <property type="gene ID" value="AET2Gv20843400"/>
</dbReference>
<keyword evidence="3" id="KW-1185">Reference proteome</keyword>
<evidence type="ECO:0000313" key="2">
    <source>
        <dbReference type="EnsemblPlants" id="AET2Gv20843400.1"/>
    </source>
</evidence>
<reference evidence="2" key="3">
    <citation type="journal article" date="2017" name="Nature">
        <title>Genome sequence of the progenitor of the wheat D genome Aegilops tauschii.</title>
        <authorList>
            <person name="Luo M.C."/>
            <person name="Gu Y.Q."/>
            <person name="Puiu D."/>
            <person name="Wang H."/>
            <person name="Twardziok S.O."/>
            <person name="Deal K.R."/>
            <person name="Huo N."/>
            <person name="Zhu T."/>
            <person name="Wang L."/>
            <person name="Wang Y."/>
            <person name="McGuire P.E."/>
            <person name="Liu S."/>
            <person name="Long H."/>
            <person name="Ramasamy R.K."/>
            <person name="Rodriguez J.C."/>
            <person name="Van S.L."/>
            <person name="Yuan L."/>
            <person name="Wang Z."/>
            <person name="Xia Z."/>
            <person name="Xiao L."/>
            <person name="Anderson O.D."/>
            <person name="Ouyang S."/>
            <person name="Liang Y."/>
            <person name="Zimin A.V."/>
            <person name="Pertea G."/>
            <person name="Qi P."/>
            <person name="Bennetzen J.L."/>
            <person name="Dai X."/>
            <person name="Dawson M.W."/>
            <person name="Muller H.G."/>
            <person name="Kugler K."/>
            <person name="Rivarola-Duarte L."/>
            <person name="Spannagl M."/>
            <person name="Mayer K.F.X."/>
            <person name="Lu F.H."/>
            <person name="Bevan M.W."/>
            <person name="Leroy P."/>
            <person name="Li P."/>
            <person name="You F.M."/>
            <person name="Sun Q."/>
            <person name="Liu Z."/>
            <person name="Lyons E."/>
            <person name="Wicker T."/>
            <person name="Salzberg S.L."/>
            <person name="Devos K.M."/>
            <person name="Dvorak J."/>
        </authorList>
    </citation>
    <scope>NUCLEOTIDE SEQUENCE [LARGE SCALE GENOMIC DNA]</scope>
    <source>
        <strain evidence="2">cv. AL8/78</strain>
    </source>
</reference>
<feature type="domain" description="KIB1-4 beta-propeller" evidence="1">
    <location>
        <begin position="9"/>
        <end position="110"/>
    </location>
</feature>
<organism evidence="2 3">
    <name type="scientific">Aegilops tauschii subsp. strangulata</name>
    <name type="common">Goatgrass</name>
    <dbReference type="NCBI Taxonomy" id="200361"/>
    <lineage>
        <taxon>Eukaryota</taxon>
        <taxon>Viridiplantae</taxon>
        <taxon>Streptophyta</taxon>
        <taxon>Embryophyta</taxon>
        <taxon>Tracheophyta</taxon>
        <taxon>Spermatophyta</taxon>
        <taxon>Magnoliopsida</taxon>
        <taxon>Liliopsida</taxon>
        <taxon>Poales</taxon>
        <taxon>Poaceae</taxon>
        <taxon>BOP clade</taxon>
        <taxon>Pooideae</taxon>
        <taxon>Triticodae</taxon>
        <taxon>Triticeae</taxon>
        <taxon>Triticinae</taxon>
        <taxon>Aegilops</taxon>
    </lineage>
</organism>
<name>A0A453CH48_AEGTS</name>
<reference evidence="3" key="1">
    <citation type="journal article" date="2014" name="Science">
        <title>Ancient hybridizations among the ancestral genomes of bread wheat.</title>
        <authorList>
            <consortium name="International Wheat Genome Sequencing Consortium,"/>
            <person name="Marcussen T."/>
            <person name="Sandve S.R."/>
            <person name="Heier L."/>
            <person name="Spannagl M."/>
            <person name="Pfeifer M."/>
            <person name="Jakobsen K.S."/>
            <person name="Wulff B.B."/>
            <person name="Steuernagel B."/>
            <person name="Mayer K.F."/>
            <person name="Olsen O.A."/>
        </authorList>
    </citation>
    <scope>NUCLEOTIDE SEQUENCE [LARGE SCALE GENOMIC DNA]</scope>
    <source>
        <strain evidence="3">cv. AL8/78</strain>
    </source>
</reference>
<reference evidence="2" key="4">
    <citation type="submission" date="2019-03" db="UniProtKB">
        <authorList>
            <consortium name="EnsemblPlants"/>
        </authorList>
    </citation>
    <scope>IDENTIFICATION</scope>
</reference>
<protein>
    <recommendedName>
        <fullName evidence="1">KIB1-4 beta-propeller domain-containing protein</fullName>
    </recommendedName>
</protein>
<reference evidence="3" key="2">
    <citation type="journal article" date="2017" name="Nat. Plants">
        <title>The Aegilops tauschii genome reveals multiple impacts of transposons.</title>
        <authorList>
            <person name="Zhao G."/>
            <person name="Zou C."/>
            <person name="Li K."/>
            <person name="Wang K."/>
            <person name="Li T."/>
            <person name="Gao L."/>
            <person name="Zhang X."/>
            <person name="Wang H."/>
            <person name="Yang Z."/>
            <person name="Liu X."/>
            <person name="Jiang W."/>
            <person name="Mao L."/>
            <person name="Kong X."/>
            <person name="Jiao Y."/>
            <person name="Jia J."/>
        </authorList>
    </citation>
    <scope>NUCLEOTIDE SEQUENCE [LARGE SCALE GENOMIC DNA]</scope>
    <source>
        <strain evidence="3">cv. AL8/78</strain>
    </source>
</reference>
<accession>A0A453CH48</accession>
<dbReference type="AlphaFoldDB" id="A0A453CH48"/>
<dbReference type="Pfam" id="PF03478">
    <property type="entry name" value="Beta-prop_KIB1-4"/>
    <property type="match status" value="1"/>
</dbReference>
<dbReference type="InterPro" id="IPR005174">
    <property type="entry name" value="KIB1-4_b-propeller"/>
</dbReference>
<dbReference type="Proteomes" id="UP000015105">
    <property type="component" value="Chromosome 2D"/>
</dbReference>
<dbReference type="STRING" id="200361.A0A453CH48"/>
<evidence type="ECO:0000259" key="1">
    <source>
        <dbReference type="Pfam" id="PF03478"/>
    </source>
</evidence>
<dbReference type="EnsemblPlants" id="AET2Gv20843400.1">
    <property type="protein sequence ID" value="AET2Gv20843400.1"/>
    <property type="gene ID" value="AET2Gv20843400"/>
</dbReference>